<dbReference type="SUPFAM" id="SSF53633">
    <property type="entry name" value="Carbamate kinase-like"/>
    <property type="match status" value="1"/>
</dbReference>
<dbReference type="GO" id="GO:0008804">
    <property type="term" value="F:carbamate kinase activity"/>
    <property type="evidence" value="ECO:0007669"/>
    <property type="project" value="UniProtKB-UniRule"/>
</dbReference>
<evidence type="ECO:0000256" key="4">
    <source>
        <dbReference type="ARBA" id="ARBA00022777"/>
    </source>
</evidence>
<proteinExistence type="inferred from homology"/>
<dbReference type="Gene3D" id="3.40.1160.10">
    <property type="entry name" value="Acetylglutamate kinase-like"/>
    <property type="match status" value="1"/>
</dbReference>
<dbReference type="GO" id="GO:0019546">
    <property type="term" value="P:L-arginine deiminase pathway"/>
    <property type="evidence" value="ECO:0007669"/>
    <property type="project" value="TreeGrafter"/>
</dbReference>
<dbReference type="PRINTS" id="PR01469">
    <property type="entry name" value="CARBMTKINASE"/>
</dbReference>
<dbReference type="NCBIfam" id="NF009007">
    <property type="entry name" value="PRK12352.1"/>
    <property type="match status" value="1"/>
</dbReference>
<gene>
    <name evidence="8" type="primary">arcC</name>
    <name evidence="9" type="ORF">ENM30_01155</name>
    <name evidence="8" type="ORF">ENT82_07070</name>
</gene>
<evidence type="ECO:0000256" key="1">
    <source>
        <dbReference type="ARBA" id="ARBA00011066"/>
    </source>
</evidence>
<dbReference type="PIRSF" id="PIRSF000723">
    <property type="entry name" value="Carbamate_kin"/>
    <property type="match status" value="1"/>
</dbReference>
<keyword evidence="4 6" id="KW-0418">Kinase</keyword>
<evidence type="ECO:0000313" key="8">
    <source>
        <dbReference type="EMBL" id="HGN90864.1"/>
    </source>
</evidence>
<organism evidence="8">
    <name type="scientific">Caldiarchaeum subterraneum</name>
    <dbReference type="NCBI Taxonomy" id="311458"/>
    <lineage>
        <taxon>Archaea</taxon>
        <taxon>Nitrososphaerota</taxon>
        <taxon>Candidatus Caldarchaeales</taxon>
        <taxon>Candidatus Caldarchaeaceae</taxon>
        <taxon>Candidatus Caldarchaeum</taxon>
    </lineage>
</organism>
<comment type="caution">
    <text evidence="8">The sequence shown here is derived from an EMBL/GenBank/DDBJ whole genome shotgun (WGS) entry which is preliminary data.</text>
</comment>
<comment type="similarity">
    <text evidence="1 6">Belongs to the carbamate kinase family.</text>
</comment>
<dbReference type="InterPro" id="IPR001048">
    <property type="entry name" value="Asp/Glu/Uridylate_kinase"/>
</dbReference>
<sequence>MDRSELIVVALGGNALLRRGDKGSFEEQYRNVGDAAKYLADIVEAGHRLVITHGNGPQVGATLLRHDAGQKLHSIPAFPMDACGAETQGFIGYIIQQNLRNELKRRGIDKYVITVVTRVIVDKNDPAFSNPTKPIGPFYTKEEMEKIKAEHPEYVFVEDKARGGWRRVVPSPDPKIIAERHAIRKLVDEGFIVVASGGGGIPIVEENGRAYGVEAVIDKDLAGEKLAELIGADRFIILTDVDGAYLNYGKPDQKKLEKVSAAEARRYLEQGHFGSGSMLPKVLACIRFIEAGGKEAVIAELSQFKEALAGSAGTHFTP</sequence>
<evidence type="ECO:0000256" key="3">
    <source>
        <dbReference type="ARBA" id="ARBA00022679"/>
    </source>
</evidence>
<dbReference type="AlphaFoldDB" id="A0A7C4E0E7"/>
<dbReference type="PANTHER" id="PTHR30409:SF1">
    <property type="entry name" value="CARBAMATE KINASE-RELATED"/>
    <property type="match status" value="1"/>
</dbReference>
<dbReference type="InterPro" id="IPR003964">
    <property type="entry name" value="Carb_kinase"/>
</dbReference>
<reference evidence="8" key="1">
    <citation type="journal article" date="2020" name="mSystems">
        <title>Genome- and Community-Level Interaction Insights into Carbon Utilization and Element Cycling Functions of Hydrothermarchaeota in Hydrothermal Sediment.</title>
        <authorList>
            <person name="Zhou Z."/>
            <person name="Liu Y."/>
            <person name="Xu W."/>
            <person name="Pan J."/>
            <person name="Luo Z.H."/>
            <person name="Li M."/>
        </authorList>
    </citation>
    <scope>NUCLEOTIDE SEQUENCE [LARGE SCALE GENOMIC DNA]</scope>
    <source>
        <strain evidence="9">SpSt-1073</strain>
        <strain evidence="8">SpSt-613</strain>
    </source>
</reference>
<evidence type="ECO:0000313" key="9">
    <source>
        <dbReference type="EMBL" id="HHN51900.1"/>
    </source>
</evidence>
<name>A0A7C4E0E7_CALS0</name>
<protein>
    <recommendedName>
        <fullName evidence="2 5">Carbamate kinase</fullName>
    </recommendedName>
</protein>
<accession>A0A7C4E0E7</accession>
<dbReference type="Pfam" id="PF00696">
    <property type="entry name" value="AA_kinase"/>
    <property type="match status" value="1"/>
</dbReference>
<evidence type="ECO:0000256" key="6">
    <source>
        <dbReference type="PIRNR" id="PIRNR000723"/>
    </source>
</evidence>
<evidence type="ECO:0000259" key="7">
    <source>
        <dbReference type="Pfam" id="PF00696"/>
    </source>
</evidence>
<evidence type="ECO:0000256" key="2">
    <source>
        <dbReference type="ARBA" id="ARBA00020752"/>
    </source>
</evidence>
<dbReference type="EMBL" id="DRXG01000019">
    <property type="protein sequence ID" value="HHN51900.1"/>
    <property type="molecule type" value="Genomic_DNA"/>
</dbReference>
<feature type="domain" description="Aspartate/glutamate/uridylate kinase" evidence="7">
    <location>
        <begin position="6"/>
        <end position="299"/>
    </location>
</feature>
<dbReference type="PANTHER" id="PTHR30409">
    <property type="entry name" value="CARBAMATE KINASE"/>
    <property type="match status" value="1"/>
</dbReference>
<dbReference type="NCBIfam" id="TIGR00746">
    <property type="entry name" value="arcC"/>
    <property type="match status" value="1"/>
</dbReference>
<dbReference type="EMBL" id="DTAD01000077">
    <property type="protein sequence ID" value="HGN90864.1"/>
    <property type="molecule type" value="Genomic_DNA"/>
</dbReference>
<dbReference type="FunFam" id="3.40.1160.10:FF:000007">
    <property type="entry name" value="Carbamate kinase"/>
    <property type="match status" value="1"/>
</dbReference>
<evidence type="ECO:0000256" key="5">
    <source>
        <dbReference type="NCBIfam" id="TIGR00746"/>
    </source>
</evidence>
<dbReference type="InterPro" id="IPR036393">
    <property type="entry name" value="AceGlu_kinase-like_sf"/>
</dbReference>
<dbReference type="CDD" id="cd04235">
    <property type="entry name" value="AAK_CK"/>
    <property type="match status" value="1"/>
</dbReference>
<keyword evidence="3 6" id="KW-0808">Transferase</keyword>
<dbReference type="GO" id="GO:0005829">
    <property type="term" value="C:cytosol"/>
    <property type="evidence" value="ECO:0007669"/>
    <property type="project" value="TreeGrafter"/>
</dbReference>